<evidence type="ECO:0000256" key="4">
    <source>
        <dbReference type="SAM" id="MobiDB-lite"/>
    </source>
</evidence>
<feature type="region of interest" description="Disordered" evidence="4">
    <location>
        <begin position="196"/>
        <end position="297"/>
    </location>
</feature>
<dbReference type="EMBL" id="KN846962">
    <property type="protein sequence ID" value="KIW63329.1"/>
    <property type="molecule type" value="Genomic_DNA"/>
</dbReference>
<reference evidence="5 6" key="1">
    <citation type="submission" date="2015-01" db="EMBL/GenBank/DDBJ databases">
        <title>The Genome Sequence of Capronia semiimmersa CBS27337.</title>
        <authorList>
            <consortium name="The Broad Institute Genomics Platform"/>
            <person name="Cuomo C."/>
            <person name="de Hoog S."/>
            <person name="Gorbushina A."/>
            <person name="Stielow B."/>
            <person name="Teixiera M."/>
            <person name="Abouelleil A."/>
            <person name="Chapman S.B."/>
            <person name="Priest M."/>
            <person name="Young S.K."/>
            <person name="Wortman J."/>
            <person name="Nusbaum C."/>
            <person name="Birren B."/>
        </authorList>
    </citation>
    <scope>NUCLEOTIDE SEQUENCE [LARGE SCALE GENOMIC DNA]</scope>
    <source>
        <strain evidence="5 6">CBS 27337</strain>
    </source>
</reference>
<dbReference type="Proteomes" id="UP000054266">
    <property type="component" value="Unassembled WGS sequence"/>
</dbReference>
<comment type="similarity">
    <text evidence="3">Belongs to the KTI12 family.</text>
</comment>
<feature type="compositionally biased region" description="Polar residues" evidence="4">
    <location>
        <begin position="204"/>
        <end position="214"/>
    </location>
</feature>
<evidence type="ECO:0000256" key="1">
    <source>
        <dbReference type="ARBA" id="ARBA00022741"/>
    </source>
</evidence>
<name>A0A0D2FTE1_9EURO</name>
<dbReference type="Gene3D" id="3.40.50.300">
    <property type="entry name" value="P-loop containing nucleotide triphosphate hydrolases"/>
    <property type="match status" value="1"/>
</dbReference>
<feature type="region of interest" description="Disordered" evidence="4">
    <location>
        <begin position="336"/>
        <end position="381"/>
    </location>
</feature>
<dbReference type="Pfam" id="PF08433">
    <property type="entry name" value="KTI12"/>
    <property type="match status" value="1"/>
</dbReference>
<dbReference type="InterPro" id="IPR027417">
    <property type="entry name" value="P-loop_NTPase"/>
</dbReference>
<dbReference type="InterPro" id="IPR013641">
    <property type="entry name" value="KTI12/PSTK"/>
</dbReference>
<evidence type="ECO:0000313" key="5">
    <source>
        <dbReference type="EMBL" id="KIW63329.1"/>
    </source>
</evidence>
<feature type="compositionally biased region" description="Low complexity" evidence="4">
    <location>
        <begin position="246"/>
        <end position="267"/>
    </location>
</feature>
<feature type="region of interest" description="Disordered" evidence="4">
    <location>
        <begin position="49"/>
        <end position="70"/>
    </location>
</feature>
<feature type="compositionally biased region" description="Pro residues" evidence="4">
    <location>
        <begin position="281"/>
        <end position="293"/>
    </location>
</feature>
<accession>A0A0D2FTE1</accession>
<feature type="compositionally biased region" description="Basic and acidic residues" evidence="4">
    <location>
        <begin position="456"/>
        <end position="488"/>
    </location>
</feature>
<evidence type="ECO:0000313" key="6">
    <source>
        <dbReference type="Proteomes" id="UP000054266"/>
    </source>
</evidence>
<gene>
    <name evidence="5" type="ORF">PV04_10183</name>
</gene>
<proteinExistence type="inferred from homology"/>
<feature type="region of interest" description="Disordered" evidence="4">
    <location>
        <begin position="440"/>
        <end position="492"/>
    </location>
</feature>
<evidence type="ECO:0000256" key="2">
    <source>
        <dbReference type="ARBA" id="ARBA00022840"/>
    </source>
</evidence>
<keyword evidence="2" id="KW-0067">ATP-binding</keyword>
<evidence type="ECO:0008006" key="7">
    <source>
        <dbReference type="Google" id="ProtNLM"/>
    </source>
</evidence>
<organism evidence="5 6">
    <name type="scientific">Phialophora macrospora</name>
    <dbReference type="NCBI Taxonomy" id="1851006"/>
    <lineage>
        <taxon>Eukaryota</taxon>
        <taxon>Fungi</taxon>
        <taxon>Dikarya</taxon>
        <taxon>Ascomycota</taxon>
        <taxon>Pezizomycotina</taxon>
        <taxon>Eurotiomycetes</taxon>
        <taxon>Chaetothyriomycetidae</taxon>
        <taxon>Chaetothyriales</taxon>
        <taxon>Herpotrichiellaceae</taxon>
        <taxon>Phialophora</taxon>
    </lineage>
</organism>
<keyword evidence="1" id="KW-0547">Nucleotide-binding</keyword>
<dbReference type="HOGENOM" id="CLU_027147_2_1_1"/>
<keyword evidence="6" id="KW-1185">Reference proteome</keyword>
<dbReference type="AlphaFoldDB" id="A0A0D2FTE1"/>
<dbReference type="STRING" id="5601.A0A0D2FTE1"/>
<dbReference type="SUPFAM" id="SSF52540">
    <property type="entry name" value="P-loop containing nucleoside triphosphate hydrolases"/>
    <property type="match status" value="1"/>
</dbReference>
<evidence type="ECO:0000256" key="3">
    <source>
        <dbReference type="ARBA" id="ARBA00025768"/>
    </source>
</evidence>
<sequence length="551" mass="59705">MPLIIVTGLPCSGKTHRAQQIATSLTEFISSSTDPTISKRTVQIIPSQHALSDPDPHSSHSVGPEPRQEASLRDQIYTSAAEEKTARAAEFSAVKRALGRDNVVVADALNYIKGYRYQLWCEAKAAGTRCCVVHVAAREDECAKWNADRGRAWGFKWRSEGELDGVHVGDEQRAKIQGENVLGELIPESHTAIYGDRGVHAPEGQTSRSRSSSLDGLEGDVSRPRQLQDETMTLKSLYIRDREEVASVSARPSPPSTATATPTTTAGDPPPSPGVSVAMPTSPPPSTASPPYSPSTLSSLCMRYEPPSPFSRWDTPLFVVPSTDVSPPMKDIWAAIYPPPPNRPTSKKALSQLARPPQTHATDDDQQTSLNPNAPADGPVVKPHAATVLPRATGADALQTLESATMDVVKQLLAQSRAQNPAILQGEGGDVDLCVPVSVPGSISGQRAVNSGEAQDQERDREREHAHERERDQEQGQGHAHEQERDSSAVRITLHVPPGVNLNQPILQRLRRKYTQIQRGGIAHGQGYVTGKRAVVEGFVRFLADEWDADD</sequence>
<dbReference type="GO" id="GO:0005524">
    <property type="term" value="F:ATP binding"/>
    <property type="evidence" value="ECO:0007669"/>
    <property type="project" value="UniProtKB-KW"/>
</dbReference>
<dbReference type="PANTHER" id="PTHR12435">
    <property type="match status" value="1"/>
</dbReference>
<protein>
    <recommendedName>
        <fullName evidence="7">Protein KTI12</fullName>
    </recommendedName>
</protein>